<dbReference type="RefSeq" id="WP_369327874.1">
    <property type="nucleotide sequence ID" value="NZ_JAULBC010000001.1"/>
</dbReference>
<evidence type="ECO:0000256" key="3">
    <source>
        <dbReference type="ARBA" id="ARBA00022692"/>
    </source>
</evidence>
<accession>A0ABV3ZDD8</accession>
<proteinExistence type="predicted"/>
<evidence type="ECO:0000256" key="4">
    <source>
        <dbReference type="ARBA" id="ARBA00022989"/>
    </source>
</evidence>
<feature type="transmembrane region" description="Helical" evidence="6">
    <location>
        <begin position="307"/>
        <end position="324"/>
    </location>
</feature>
<gene>
    <name evidence="7" type="ORF">QTN47_03180</name>
</gene>
<dbReference type="PANTHER" id="PTHR33529">
    <property type="entry name" value="SLR0882 PROTEIN-RELATED"/>
    <property type="match status" value="1"/>
</dbReference>
<evidence type="ECO:0000256" key="1">
    <source>
        <dbReference type="ARBA" id="ARBA00004651"/>
    </source>
</evidence>
<dbReference type="InterPro" id="IPR005495">
    <property type="entry name" value="LptG/LptF_permease"/>
</dbReference>
<feature type="transmembrane region" description="Helical" evidence="6">
    <location>
        <begin position="53"/>
        <end position="79"/>
    </location>
</feature>
<dbReference type="Pfam" id="PF03739">
    <property type="entry name" value="LptF_LptG"/>
    <property type="match status" value="1"/>
</dbReference>
<keyword evidence="3 6" id="KW-0812">Transmembrane</keyword>
<keyword evidence="8" id="KW-1185">Reference proteome</keyword>
<comment type="caution">
    <text evidence="7">The sequence shown here is derived from an EMBL/GenBank/DDBJ whole genome shotgun (WGS) entry which is preliminary data.</text>
</comment>
<evidence type="ECO:0000256" key="6">
    <source>
        <dbReference type="SAM" id="Phobius"/>
    </source>
</evidence>
<comment type="subcellular location">
    <subcellularLocation>
        <location evidence="1">Cell membrane</location>
        <topology evidence="1">Multi-pass membrane protein</topology>
    </subcellularLocation>
</comment>
<sequence>MKKLDWYILKKFLTTFFFSIFLFTIISVVIDTSEKTDDFVKSGWSFYKIVTDYFLAFIPHIIALLFPLFVFIAVIFFTSKMAGKSEVIAILASGTSFKRFLVPYWLGGIFLATILWFANQYVIPRAEVKRTYFETNYVNANSSYNPLLQKQVNKYFRLDSFTYASIHYYDTAGKTGGPASLYRIKGNQLVYNLRAERIMWDTAKRSWEMRNVFQRTVNGLKETVGITPDTHMRFNFIPFDLSQDEFTKDKMTSPQLNRFIQLEELRGSETINALKIEKYRRDATPVAVIILTIIGAVLAARKVRGGSGAHLALGFLTAAAFIITDRFSSMFSVKGNFPPLIAAWLPNIIFSFVAYYFYRKAPK</sequence>
<feature type="transmembrane region" description="Helical" evidence="6">
    <location>
        <begin position="12"/>
        <end position="33"/>
    </location>
</feature>
<evidence type="ECO:0000313" key="8">
    <source>
        <dbReference type="Proteomes" id="UP001560573"/>
    </source>
</evidence>
<evidence type="ECO:0000256" key="2">
    <source>
        <dbReference type="ARBA" id="ARBA00022475"/>
    </source>
</evidence>
<dbReference type="Proteomes" id="UP001560573">
    <property type="component" value="Unassembled WGS sequence"/>
</dbReference>
<evidence type="ECO:0000313" key="7">
    <source>
        <dbReference type="EMBL" id="MEX6686478.1"/>
    </source>
</evidence>
<feature type="transmembrane region" description="Helical" evidence="6">
    <location>
        <begin position="283"/>
        <end position="300"/>
    </location>
</feature>
<keyword evidence="5 6" id="KW-0472">Membrane</keyword>
<feature type="transmembrane region" description="Helical" evidence="6">
    <location>
        <begin position="100"/>
        <end position="118"/>
    </location>
</feature>
<reference evidence="7 8" key="1">
    <citation type="submission" date="2023-07" db="EMBL/GenBank/DDBJ databases">
        <authorList>
            <person name="Lian W.-H."/>
        </authorList>
    </citation>
    <scope>NUCLEOTIDE SEQUENCE [LARGE SCALE GENOMIC DNA]</scope>
    <source>
        <strain evidence="7 8">SYSU DXS3180</strain>
    </source>
</reference>
<keyword evidence="2" id="KW-1003">Cell membrane</keyword>
<name>A0ABV3ZDD8_9BACT</name>
<organism evidence="7 8">
    <name type="scientific">Danxiaibacter flavus</name>
    <dbReference type="NCBI Taxonomy" id="3049108"/>
    <lineage>
        <taxon>Bacteria</taxon>
        <taxon>Pseudomonadati</taxon>
        <taxon>Bacteroidota</taxon>
        <taxon>Chitinophagia</taxon>
        <taxon>Chitinophagales</taxon>
        <taxon>Chitinophagaceae</taxon>
        <taxon>Danxiaibacter</taxon>
    </lineage>
</organism>
<keyword evidence="4 6" id="KW-1133">Transmembrane helix</keyword>
<evidence type="ECO:0000256" key="5">
    <source>
        <dbReference type="ARBA" id="ARBA00023136"/>
    </source>
</evidence>
<feature type="transmembrane region" description="Helical" evidence="6">
    <location>
        <begin position="336"/>
        <end position="358"/>
    </location>
</feature>
<dbReference type="EMBL" id="JAULBC010000001">
    <property type="protein sequence ID" value="MEX6686478.1"/>
    <property type="molecule type" value="Genomic_DNA"/>
</dbReference>
<dbReference type="PANTHER" id="PTHR33529:SF8">
    <property type="entry name" value="PERMEASE, YJGP_YJGQ FAMILY"/>
    <property type="match status" value="1"/>
</dbReference>
<protein>
    <submittedName>
        <fullName evidence="7">LptF/LptG family permease</fullName>
    </submittedName>
</protein>